<dbReference type="RefSeq" id="WP_120354558.1">
    <property type="nucleotide sequence ID" value="NZ_RAQO01000005.1"/>
</dbReference>
<dbReference type="GO" id="GO:0003887">
    <property type="term" value="F:DNA-directed DNA polymerase activity"/>
    <property type="evidence" value="ECO:0007669"/>
    <property type="project" value="InterPro"/>
</dbReference>
<comment type="caution">
    <text evidence="1">The sequence shown here is derived from an EMBL/GenBank/DDBJ whole genome shotgun (WGS) entry which is preliminary data.</text>
</comment>
<organism evidence="1 2">
    <name type="scientific">Alginatibacterium sediminis</name>
    <dbReference type="NCBI Taxonomy" id="2164068"/>
    <lineage>
        <taxon>Bacteria</taxon>
        <taxon>Pseudomonadati</taxon>
        <taxon>Pseudomonadota</taxon>
        <taxon>Gammaproteobacteria</taxon>
        <taxon>Alteromonadales</taxon>
        <taxon>Alteromonadaceae</taxon>
        <taxon>Alginatibacterium</taxon>
    </lineage>
</organism>
<proteinExistence type="predicted"/>
<dbReference type="EMBL" id="RAQO01000005">
    <property type="protein sequence ID" value="RKF18479.1"/>
    <property type="molecule type" value="Genomic_DNA"/>
</dbReference>
<dbReference type="Pfam" id="PF03603">
    <property type="entry name" value="DNA_III_psi"/>
    <property type="match status" value="1"/>
</dbReference>
<dbReference type="Proteomes" id="UP000286482">
    <property type="component" value="Unassembled WGS sequence"/>
</dbReference>
<dbReference type="GO" id="GO:0008408">
    <property type="term" value="F:3'-5' exonuclease activity"/>
    <property type="evidence" value="ECO:0007669"/>
    <property type="project" value="InterPro"/>
</dbReference>
<reference evidence="1 2" key="1">
    <citation type="submission" date="2018-09" db="EMBL/GenBank/DDBJ databases">
        <authorList>
            <person name="Wang Z."/>
        </authorList>
    </citation>
    <scope>NUCLEOTIDE SEQUENCE [LARGE SCALE GENOMIC DNA]</scope>
    <source>
        <strain evidence="1 2">ALS 81</strain>
    </source>
</reference>
<evidence type="ECO:0000313" key="1">
    <source>
        <dbReference type="EMBL" id="RKF18479.1"/>
    </source>
</evidence>
<dbReference type="AlphaFoldDB" id="A0A420ECL5"/>
<dbReference type="GO" id="GO:0006260">
    <property type="term" value="P:DNA replication"/>
    <property type="evidence" value="ECO:0007669"/>
    <property type="project" value="InterPro"/>
</dbReference>
<evidence type="ECO:0008006" key="3">
    <source>
        <dbReference type="Google" id="ProtNLM"/>
    </source>
</evidence>
<accession>A0A420ECL5</accession>
<gene>
    <name evidence="1" type="ORF">DBZ36_08700</name>
</gene>
<evidence type="ECO:0000313" key="2">
    <source>
        <dbReference type="Proteomes" id="UP000286482"/>
    </source>
</evidence>
<name>A0A420ECL5_9ALTE</name>
<dbReference type="InterPro" id="IPR004615">
    <property type="entry name" value="DNA_pol_III_psi"/>
</dbReference>
<keyword evidence="2" id="KW-1185">Reference proteome</keyword>
<protein>
    <recommendedName>
        <fullName evidence="3">DNA polymerase III subunit psi</fullName>
    </recommendedName>
</protein>
<sequence length="129" mass="14569">MQRSPQLIEHLGIDQWKAKPGFKFKLAKSNAKRKAVIVNAPQQALANKLLLDICLCLDISFDELDHHQNLAQPLPSMAWILDCGPTIKAQEQPLPAKYLHLDFDQLQHTDNAQQAIAKRALWKRIASAL</sequence>